<proteinExistence type="predicted"/>
<reference evidence="1" key="2">
    <citation type="journal article" date="2007" name="Science">
        <title>Draft genome sequence of the sexually transmitted pathogen Trichomonas vaginalis.</title>
        <authorList>
            <person name="Carlton J.M."/>
            <person name="Hirt R.P."/>
            <person name="Silva J.C."/>
            <person name="Delcher A.L."/>
            <person name="Schatz M."/>
            <person name="Zhao Q."/>
            <person name="Wortman J.R."/>
            <person name="Bidwell S.L."/>
            <person name="Alsmark U.C.M."/>
            <person name="Besteiro S."/>
            <person name="Sicheritz-Ponten T."/>
            <person name="Noel C.J."/>
            <person name="Dacks J.B."/>
            <person name="Foster P.G."/>
            <person name="Simillion C."/>
            <person name="Van de Peer Y."/>
            <person name="Miranda-Saavedra D."/>
            <person name="Barton G.J."/>
            <person name="Westrop G.D."/>
            <person name="Mueller S."/>
            <person name="Dessi D."/>
            <person name="Fiori P.L."/>
            <person name="Ren Q."/>
            <person name="Paulsen I."/>
            <person name="Zhang H."/>
            <person name="Bastida-Corcuera F.D."/>
            <person name="Simoes-Barbosa A."/>
            <person name="Brown M.T."/>
            <person name="Hayes R.D."/>
            <person name="Mukherjee M."/>
            <person name="Okumura C.Y."/>
            <person name="Schneider R."/>
            <person name="Smith A.J."/>
            <person name="Vanacova S."/>
            <person name="Villalvazo M."/>
            <person name="Haas B.J."/>
            <person name="Pertea M."/>
            <person name="Feldblyum T.V."/>
            <person name="Utterback T.R."/>
            <person name="Shu C.L."/>
            <person name="Osoegawa K."/>
            <person name="de Jong P.J."/>
            <person name="Hrdy I."/>
            <person name="Horvathova L."/>
            <person name="Zubacova Z."/>
            <person name="Dolezal P."/>
            <person name="Malik S.B."/>
            <person name="Logsdon J.M. Jr."/>
            <person name="Henze K."/>
            <person name="Gupta A."/>
            <person name="Wang C.C."/>
            <person name="Dunne R.L."/>
            <person name="Upcroft J.A."/>
            <person name="Upcroft P."/>
            <person name="White O."/>
            <person name="Salzberg S.L."/>
            <person name="Tang P."/>
            <person name="Chiu C.-H."/>
            <person name="Lee Y.-S."/>
            <person name="Embley T.M."/>
            <person name="Coombs G.H."/>
            <person name="Mottram J.C."/>
            <person name="Tachezy J."/>
            <person name="Fraser-Liggett C.M."/>
            <person name="Johnson P.J."/>
        </authorList>
    </citation>
    <scope>NUCLEOTIDE SEQUENCE [LARGE SCALE GENOMIC DNA]</scope>
    <source>
        <strain evidence="1">G3</strain>
    </source>
</reference>
<name>A2EU71_TRIV3</name>
<dbReference type="KEGG" id="tva:4761667"/>
<dbReference type="Proteomes" id="UP000001542">
    <property type="component" value="Unassembled WGS sequence"/>
</dbReference>
<dbReference type="VEuPathDB" id="TrichDB:TVAGG3_0231420"/>
<evidence type="ECO:0000313" key="1">
    <source>
        <dbReference type="EMBL" id="EAY03819.1"/>
    </source>
</evidence>
<dbReference type="RefSeq" id="XP_001316042.1">
    <property type="nucleotide sequence ID" value="XM_001316007.1"/>
</dbReference>
<organism evidence="1 2">
    <name type="scientific">Trichomonas vaginalis (strain ATCC PRA-98 / G3)</name>
    <dbReference type="NCBI Taxonomy" id="412133"/>
    <lineage>
        <taxon>Eukaryota</taxon>
        <taxon>Metamonada</taxon>
        <taxon>Parabasalia</taxon>
        <taxon>Trichomonadida</taxon>
        <taxon>Trichomonadidae</taxon>
        <taxon>Trichomonas</taxon>
    </lineage>
</organism>
<dbReference type="InParanoid" id="A2EU71"/>
<dbReference type="AlphaFoldDB" id="A2EU71"/>
<protein>
    <submittedName>
        <fullName evidence="1">Uncharacterized protein</fullName>
    </submittedName>
</protein>
<dbReference type="SMR" id="A2EU71"/>
<keyword evidence="2" id="KW-1185">Reference proteome</keyword>
<evidence type="ECO:0000313" key="2">
    <source>
        <dbReference type="Proteomes" id="UP000001542"/>
    </source>
</evidence>
<gene>
    <name evidence="1" type="ORF">TVAG_454580</name>
</gene>
<dbReference type="VEuPathDB" id="TrichDB:TVAG_454580"/>
<sequence>MDASAAEARRQRLLAKKKEREVEILNNNREERIPAALLGFQKHENSEINNNTEGKIDVNITQGEKEPKQEEKTVKNEEQIPLKAKESEYIIQLRKEVKKDDSKFTRTKTQEERRNDGYTNLALHPKSKRNIPQLKNMIFIPTLLLLF</sequence>
<reference evidence="1" key="1">
    <citation type="submission" date="2006-10" db="EMBL/GenBank/DDBJ databases">
        <authorList>
            <person name="Amadeo P."/>
            <person name="Zhao Q."/>
            <person name="Wortman J."/>
            <person name="Fraser-Liggett C."/>
            <person name="Carlton J."/>
        </authorList>
    </citation>
    <scope>NUCLEOTIDE SEQUENCE</scope>
    <source>
        <strain evidence="1">G3</strain>
    </source>
</reference>
<accession>A2EU71</accession>
<dbReference type="EMBL" id="DS113493">
    <property type="protein sequence ID" value="EAY03819.1"/>
    <property type="molecule type" value="Genomic_DNA"/>
</dbReference>